<organism evidence="1 2">
    <name type="scientific">Arthrobacter halodurans</name>
    <dbReference type="NCBI Taxonomy" id="516699"/>
    <lineage>
        <taxon>Bacteria</taxon>
        <taxon>Bacillati</taxon>
        <taxon>Actinomycetota</taxon>
        <taxon>Actinomycetes</taxon>
        <taxon>Micrococcales</taxon>
        <taxon>Micrococcaceae</taxon>
        <taxon>Arthrobacter</taxon>
    </lineage>
</organism>
<reference evidence="1 2" key="1">
    <citation type="submission" date="2024-09" db="EMBL/GenBank/DDBJ databases">
        <authorList>
            <person name="Salinas-Garcia M.A."/>
            <person name="Prieme A."/>
        </authorList>
    </citation>
    <scope>NUCLEOTIDE SEQUENCE [LARGE SCALE GENOMIC DNA]</scope>
    <source>
        <strain evidence="1 2">DSM 21081</strain>
    </source>
</reference>
<protein>
    <submittedName>
        <fullName evidence="1">Uncharacterized protein</fullName>
    </submittedName>
</protein>
<proteinExistence type="predicted"/>
<dbReference type="RefSeq" id="WP_373973285.1">
    <property type="nucleotide sequence ID" value="NZ_JBHDLJ010000018.1"/>
</dbReference>
<dbReference type="InterPro" id="IPR045920">
    <property type="entry name" value="DUF6339"/>
</dbReference>
<accession>A0ABV4USS4</accession>
<name>A0ABV4USS4_9MICC</name>
<comment type="caution">
    <text evidence="1">The sequence shown here is derived from an EMBL/GenBank/DDBJ whole genome shotgun (WGS) entry which is preliminary data.</text>
</comment>
<evidence type="ECO:0000313" key="2">
    <source>
        <dbReference type="Proteomes" id="UP001575652"/>
    </source>
</evidence>
<evidence type="ECO:0000313" key="1">
    <source>
        <dbReference type="EMBL" id="MFB0836109.1"/>
    </source>
</evidence>
<dbReference type="Proteomes" id="UP001575652">
    <property type="component" value="Unassembled WGS sequence"/>
</dbReference>
<gene>
    <name evidence="1" type="ORF">ACETWP_16085</name>
</gene>
<dbReference type="Pfam" id="PF19866">
    <property type="entry name" value="DUF6339"/>
    <property type="match status" value="1"/>
</dbReference>
<keyword evidence="2" id="KW-1185">Reference proteome</keyword>
<dbReference type="EMBL" id="JBHDLJ010000018">
    <property type="protein sequence ID" value="MFB0836109.1"/>
    <property type="molecule type" value="Genomic_DNA"/>
</dbReference>
<sequence>MKPQLKCYPRYTFAHGALLWDELRVKSMDELSAYAATATTAGALFYPMASARCSDDDLRRIRMKLVALAEDYGFPREVSRSDKTRFDRAAVGVLHDSMGILPADAACNEVWIFLNVRLLPDIMVWRYGSPGMGEADWRVSIDRIFTFNRSTFGRLWWRAQLLGTSQASQLAEDEAVQIVERPRIAGYPRLAAAIARRHIESTASSQRMELLRDVMKRLTRRLAVVSIFVMDESQIRLFVEEVFTESEEAMALANTS</sequence>